<evidence type="ECO:0000313" key="3">
    <source>
        <dbReference type="Proteomes" id="UP000025748"/>
    </source>
</evidence>
<dbReference type="Gene3D" id="2.60.120.10">
    <property type="entry name" value="Jelly Rolls"/>
    <property type="match status" value="1"/>
</dbReference>
<dbReference type="InterPro" id="IPR025979">
    <property type="entry name" value="ChrR-like_cupin_dom"/>
</dbReference>
<accession>A0ABR4QZI0</accession>
<sequence>MYGRAPASSITKTDGAIPEPGYIASRPLPTLPALIIQAAEKGIVEQIKPYAGPQERHMLPELFVPDVLSADDDRLWVPNGPNRWSRPLCLNLSQGYWVHLTRFRGRGFLSRHRHPAPVHAYVIKGSWRYLERDWVARAGSYLYETPGDIHTLVVDEDQDEMITLFQNHGAITYYREDGGIEKVVDAFYYANLAEAHFEQVGLGRDFVKHFIR</sequence>
<keyword evidence="3" id="KW-1185">Reference proteome</keyword>
<dbReference type="SUPFAM" id="SSF51182">
    <property type="entry name" value="RmlC-like cupins"/>
    <property type="match status" value="1"/>
</dbReference>
<reference evidence="2 3" key="1">
    <citation type="submission" date="2014-03" db="EMBL/GenBank/DDBJ databases">
        <title>Genome sequence of Bordetella hinzii.</title>
        <authorList>
            <person name="Register K."/>
            <person name="Harvill E."/>
            <person name="Goodfield L.L."/>
            <person name="Ivanov Y.V."/>
            <person name="Meyer J.A."/>
            <person name="Muse S.J."/>
            <person name="Jacobs N."/>
            <person name="Bendor L."/>
            <person name="Smallridge W.E."/>
            <person name="Brinkac L.M."/>
            <person name="Sanka R."/>
            <person name="Kim M."/>
            <person name="Losada L."/>
        </authorList>
    </citation>
    <scope>NUCLEOTIDE SEQUENCE [LARGE SCALE GENOMIC DNA]</scope>
    <source>
        <strain evidence="2 3">OH87 BAL007II</strain>
    </source>
</reference>
<evidence type="ECO:0000313" key="2">
    <source>
        <dbReference type="EMBL" id="KCB23725.1"/>
    </source>
</evidence>
<dbReference type="Proteomes" id="UP000025748">
    <property type="component" value="Unassembled WGS sequence"/>
</dbReference>
<dbReference type="InterPro" id="IPR014710">
    <property type="entry name" value="RmlC-like_jellyroll"/>
</dbReference>
<feature type="domain" description="ChrR-like cupin" evidence="1">
    <location>
        <begin position="67"/>
        <end position="170"/>
    </location>
</feature>
<proteinExistence type="predicted"/>
<protein>
    <submittedName>
        <fullName evidence="2">ChrR cupin-like domain protein</fullName>
    </submittedName>
</protein>
<gene>
    <name evidence="2" type="ORF">L544_3597</name>
</gene>
<dbReference type="EMBL" id="JHEM01000017">
    <property type="protein sequence ID" value="KCB23725.1"/>
    <property type="molecule type" value="Genomic_DNA"/>
</dbReference>
<comment type="caution">
    <text evidence="2">The sequence shown here is derived from an EMBL/GenBank/DDBJ whole genome shotgun (WGS) entry which is preliminary data.</text>
</comment>
<dbReference type="CDD" id="cd20302">
    <property type="entry name" value="cupin_DAD"/>
    <property type="match status" value="1"/>
</dbReference>
<organism evidence="2 3">
    <name type="scientific">Bordetella hinzii OH87 BAL007II</name>
    <dbReference type="NCBI Taxonomy" id="1331262"/>
    <lineage>
        <taxon>Bacteria</taxon>
        <taxon>Pseudomonadati</taxon>
        <taxon>Pseudomonadota</taxon>
        <taxon>Betaproteobacteria</taxon>
        <taxon>Burkholderiales</taxon>
        <taxon>Alcaligenaceae</taxon>
        <taxon>Bordetella</taxon>
    </lineage>
</organism>
<evidence type="ECO:0000259" key="1">
    <source>
        <dbReference type="Pfam" id="PF12973"/>
    </source>
</evidence>
<name>A0ABR4QZI0_9BORD</name>
<dbReference type="InterPro" id="IPR011051">
    <property type="entry name" value="RmlC_Cupin_sf"/>
</dbReference>
<dbReference type="Pfam" id="PF12973">
    <property type="entry name" value="Cupin_7"/>
    <property type="match status" value="1"/>
</dbReference>